<evidence type="ECO:0000313" key="2">
    <source>
        <dbReference type="EMBL" id="CCC69527.1"/>
    </source>
</evidence>
<sequence>MPGRQRRQGALAVPPAYKKCILIAHKIFSLSRNALPQQAHNQANMIMLPPPIQHSLSLHSDKNGTNTNTNNRAIQLPSIQELTSMDSSPLSLTSPSLYSSKNNYLASNAARSNAGFVVAPPKYTDKARDEIRRRLIIPTNQDNNSAMARTSIGSSDSYNEVLSDAGSSYQTSIFSTPSTSAQTTFSSASSISPSQQPVKISLEDALPKVYYDMYAPEIILQEQQQHTLSYNGRPSFTKRELLDWELNDIRSLLIVEKLRPEWFGMIPEIVVNSATIPKLQIRLLPLCSTDEFIIETLVQSDLYLEADLDYEFKLTSAKYTVMAARKRHEQITGVVAEGNVMQLSKSEWRNIIENYLLNIAVEAQCRFDFKNRCSQYKKWKVQHQREQEELALMQKKKAEMMVNNEKNGRGKLLKKAIWKNFNYHHNKFENNDDKLMESKNNTAGSVIIDDNDRESLNHIKVSLTKEEKSIIWSQCQAQVYQRLGLDWQPDGVSQM</sequence>
<dbReference type="GO" id="GO:1904659">
    <property type="term" value="P:D-glucose transmembrane transport"/>
    <property type="evidence" value="ECO:0007669"/>
    <property type="project" value="EnsemblFungi"/>
</dbReference>
<dbReference type="GO" id="GO:0007165">
    <property type="term" value="P:signal transduction"/>
    <property type="evidence" value="ECO:0007669"/>
    <property type="project" value="EnsemblFungi"/>
</dbReference>
<dbReference type="OMA" id="KSIIWSQ"/>
<dbReference type="EMBL" id="HE576754">
    <property type="protein sequence ID" value="CCC69527.1"/>
    <property type="molecule type" value="Genomic_DNA"/>
</dbReference>
<accession>G0VDG5</accession>
<feature type="coiled-coil region" evidence="1">
    <location>
        <begin position="376"/>
        <end position="403"/>
    </location>
</feature>
<dbReference type="Proteomes" id="UP000001640">
    <property type="component" value="Chromosome 3"/>
</dbReference>
<dbReference type="InParanoid" id="G0VDG5"/>
<reference key="2">
    <citation type="submission" date="2011-08" db="EMBL/GenBank/DDBJ databases">
        <title>Genome sequence of Naumovozyma castellii.</title>
        <authorList>
            <person name="Gordon J.L."/>
            <person name="Armisen D."/>
            <person name="Proux-Wera E."/>
            <person name="OhEigeartaigh S.S."/>
            <person name="Byrne K.P."/>
            <person name="Wolfe K.H."/>
        </authorList>
    </citation>
    <scope>NUCLEOTIDE SEQUENCE</scope>
    <source>
        <strain>Type strain:CBS 4309</strain>
    </source>
</reference>
<dbReference type="KEGG" id="ncs:NCAS_0C05370"/>
<organism evidence="2 3">
    <name type="scientific">Naumovozyma castellii</name>
    <name type="common">Yeast</name>
    <name type="synonym">Saccharomyces castellii</name>
    <dbReference type="NCBI Taxonomy" id="27288"/>
    <lineage>
        <taxon>Eukaryota</taxon>
        <taxon>Fungi</taxon>
        <taxon>Dikarya</taxon>
        <taxon>Ascomycota</taxon>
        <taxon>Saccharomycotina</taxon>
        <taxon>Saccharomycetes</taxon>
        <taxon>Saccharomycetales</taxon>
        <taxon>Saccharomycetaceae</taxon>
        <taxon>Naumovozyma</taxon>
    </lineage>
</organism>
<dbReference type="OrthoDB" id="4081967at2759"/>
<reference evidence="2 3" key="1">
    <citation type="journal article" date="2011" name="Proc. Natl. Acad. Sci. U.S.A.">
        <title>Evolutionary erosion of yeast sex chromosomes by mating-type switching accidents.</title>
        <authorList>
            <person name="Gordon J.L."/>
            <person name="Armisen D."/>
            <person name="Proux-Wera E."/>
            <person name="Oheigeartaigh S.S."/>
            <person name="Byrne K.P."/>
            <person name="Wolfe K.H."/>
        </authorList>
    </citation>
    <scope>NUCLEOTIDE SEQUENCE [LARGE SCALE GENOMIC DNA]</scope>
    <source>
        <strain evidence="3">ATCC 76901 / BCRC 22586 / CBS 4309 / NBRC 1992 / NRRL Y-12630</strain>
    </source>
</reference>
<keyword evidence="1" id="KW-0175">Coiled coil</keyword>
<dbReference type="Pfam" id="PF17235">
    <property type="entry name" value="STD1"/>
    <property type="match status" value="1"/>
</dbReference>
<protein>
    <submittedName>
        <fullName evidence="2">Uncharacterized protein</fullName>
    </submittedName>
</protein>
<dbReference type="InterPro" id="IPR035189">
    <property type="entry name" value="Std1/Mth1"/>
</dbReference>
<proteinExistence type="predicted"/>
<gene>
    <name evidence="2" type="primary">NCAS0C05370</name>
    <name evidence="2" type="ordered locus">NCAS_0C05370</name>
</gene>
<keyword evidence="3" id="KW-1185">Reference proteome</keyword>
<dbReference type="RefSeq" id="XP_003675891.1">
    <property type="nucleotide sequence ID" value="XM_003675843.1"/>
</dbReference>
<dbReference type="eggNOG" id="ENOG502QPKX">
    <property type="taxonomic scope" value="Eukaryota"/>
</dbReference>
<dbReference type="HOGENOM" id="CLU_049491_0_0_1"/>
<dbReference type="AlphaFoldDB" id="G0VDG5"/>
<evidence type="ECO:0000256" key="1">
    <source>
        <dbReference type="SAM" id="Coils"/>
    </source>
</evidence>
<name>G0VDG5_NAUCA</name>
<dbReference type="GeneID" id="96903108"/>
<evidence type="ECO:0000313" key="3">
    <source>
        <dbReference type="Proteomes" id="UP000001640"/>
    </source>
</evidence>